<keyword evidence="8 10" id="KW-0472">Membrane</keyword>
<evidence type="ECO:0000256" key="5">
    <source>
        <dbReference type="ARBA" id="ARBA00022475"/>
    </source>
</evidence>
<proteinExistence type="inferred from homology"/>
<comment type="subcellular location">
    <subcellularLocation>
        <location evidence="1">Cell membrane</location>
        <topology evidence="1">Multi-pass membrane protein</topology>
    </subcellularLocation>
</comment>
<gene>
    <name evidence="11" type="ORF">ACFSJF_02165</name>
</gene>
<sequence length="467" mass="50868">MEAKKQTELLGTQKISTLLRNLSIPAMIGMFVMTLYNVVDTIFISYGVGIDAVAGTTIAFPLMMIVMAVSAALGMGGASVISRRLGEQRGDEANQVFGNIITMIIIVSVGGLIIAFFALEPLLLLFGATPTTLGYAMDYMFPIMFGTFFFSFGFATNNIVRSEGNARFAMMTMVVPAVINIVLDPIFIFGLNMGVQGAAIATVISQASVTLMIFQYFLSGKSSLSLAIQHLTIKWNIVKEVLAIGMPAFVQQAAGSLMMIAINNMLIQFGSDFYVGIYGLIQRILMFTIIPIIGIMQGMMPIVGYNYGAKNFERMRETIWLTLKIVTVCAIAITLLLVFIPSPFLRIFTSDPEVIKEGSTAMRVLFLTFFVVGVQVVAGGLYQALGKPKQALILSLSRQILILIPLVLILPHFFGVIGVWMAFPISDVLSFGLASVLLYRDRDTILVKGKDEDKDDETDSPDVAAPV</sequence>
<evidence type="ECO:0000256" key="6">
    <source>
        <dbReference type="ARBA" id="ARBA00022692"/>
    </source>
</evidence>
<dbReference type="InterPro" id="IPR051327">
    <property type="entry name" value="MATE_MepA_subfamily"/>
</dbReference>
<feature type="transmembrane region" description="Helical" evidence="10">
    <location>
        <begin position="21"/>
        <end position="46"/>
    </location>
</feature>
<dbReference type="InterPro" id="IPR002528">
    <property type="entry name" value="MATE_fam"/>
</dbReference>
<feature type="transmembrane region" description="Helical" evidence="10">
    <location>
        <begin position="168"/>
        <end position="191"/>
    </location>
</feature>
<comment type="similarity">
    <text evidence="2">Belongs to the multi antimicrobial extrusion (MATE) (TC 2.A.66.1) family. MepA subfamily.</text>
</comment>
<evidence type="ECO:0000256" key="3">
    <source>
        <dbReference type="ARBA" id="ARBA00022106"/>
    </source>
</evidence>
<evidence type="ECO:0000256" key="4">
    <source>
        <dbReference type="ARBA" id="ARBA00022448"/>
    </source>
</evidence>
<accession>A0ABW4VU10</accession>
<reference evidence="12" key="1">
    <citation type="journal article" date="2019" name="Int. J. Syst. Evol. Microbiol.">
        <title>The Global Catalogue of Microorganisms (GCM) 10K type strain sequencing project: providing services to taxonomists for standard genome sequencing and annotation.</title>
        <authorList>
            <consortium name="The Broad Institute Genomics Platform"/>
            <consortium name="The Broad Institute Genome Sequencing Center for Infectious Disease"/>
            <person name="Wu L."/>
            <person name="Ma J."/>
        </authorList>
    </citation>
    <scope>NUCLEOTIDE SEQUENCE [LARGE SCALE GENOMIC DNA]</scope>
    <source>
        <strain evidence="12">R28</strain>
    </source>
</reference>
<dbReference type="CDD" id="cd13143">
    <property type="entry name" value="MATE_MepA_like"/>
    <property type="match status" value="1"/>
</dbReference>
<dbReference type="PANTHER" id="PTHR43823">
    <property type="entry name" value="SPORULATION PROTEIN YKVU"/>
    <property type="match status" value="1"/>
</dbReference>
<feature type="transmembrane region" description="Helical" evidence="10">
    <location>
        <begin position="284"/>
        <end position="307"/>
    </location>
</feature>
<comment type="caution">
    <text evidence="11">The sequence shown here is derived from an EMBL/GenBank/DDBJ whole genome shotgun (WGS) entry which is preliminary data.</text>
</comment>
<keyword evidence="9" id="KW-0046">Antibiotic resistance</keyword>
<evidence type="ECO:0000256" key="9">
    <source>
        <dbReference type="ARBA" id="ARBA00023251"/>
    </source>
</evidence>
<dbReference type="EMBL" id="JBHUHQ010000002">
    <property type="protein sequence ID" value="MFD2043114.1"/>
    <property type="molecule type" value="Genomic_DNA"/>
</dbReference>
<dbReference type="InterPro" id="IPR045070">
    <property type="entry name" value="MATE_MepA-like"/>
</dbReference>
<evidence type="ECO:0000256" key="8">
    <source>
        <dbReference type="ARBA" id="ARBA00023136"/>
    </source>
</evidence>
<keyword evidence="7 10" id="KW-1133">Transmembrane helix</keyword>
<feature type="transmembrane region" description="Helical" evidence="10">
    <location>
        <begin position="197"/>
        <end position="220"/>
    </location>
</feature>
<protein>
    <recommendedName>
        <fullName evidence="3">Multidrug export protein MepA</fullName>
    </recommendedName>
</protein>
<dbReference type="Pfam" id="PF01554">
    <property type="entry name" value="MatE"/>
    <property type="match status" value="2"/>
</dbReference>
<evidence type="ECO:0000256" key="7">
    <source>
        <dbReference type="ARBA" id="ARBA00022989"/>
    </source>
</evidence>
<keyword evidence="4" id="KW-0813">Transport</keyword>
<evidence type="ECO:0000256" key="2">
    <source>
        <dbReference type="ARBA" id="ARBA00008417"/>
    </source>
</evidence>
<feature type="transmembrane region" description="Helical" evidence="10">
    <location>
        <begin position="319"/>
        <end position="340"/>
    </location>
</feature>
<feature type="transmembrane region" description="Helical" evidence="10">
    <location>
        <begin position="52"/>
        <end position="75"/>
    </location>
</feature>
<dbReference type="RefSeq" id="WP_377554925.1">
    <property type="nucleotide sequence ID" value="NZ_JBHUHQ010000002.1"/>
</dbReference>
<feature type="transmembrane region" description="Helical" evidence="10">
    <location>
        <begin position="139"/>
        <end position="156"/>
    </location>
</feature>
<evidence type="ECO:0000313" key="11">
    <source>
        <dbReference type="EMBL" id="MFD2043114.1"/>
    </source>
</evidence>
<evidence type="ECO:0000256" key="1">
    <source>
        <dbReference type="ARBA" id="ARBA00004651"/>
    </source>
</evidence>
<evidence type="ECO:0000313" key="12">
    <source>
        <dbReference type="Proteomes" id="UP001597383"/>
    </source>
</evidence>
<keyword evidence="5" id="KW-1003">Cell membrane</keyword>
<feature type="transmembrane region" description="Helical" evidence="10">
    <location>
        <begin position="241"/>
        <end position="264"/>
    </location>
</feature>
<evidence type="ECO:0000256" key="10">
    <source>
        <dbReference type="SAM" id="Phobius"/>
    </source>
</evidence>
<name>A0ABW4VU10_9BACI</name>
<feature type="transmembrane region" description="Helical" evidence="10">
    <location>
        <begin position="96"/>
        <end position="119"/>
    </location>
</feature>
<dbReference type="PANTHER" id="PTHR43823:SF3">
    <property type="entry name" value="MULTIDRUG EXPORT PROTEIN MEPA"/>
    <property type="match status" value="1"/>
</dbReference>
<feature type="transmembrane region" description="Helical" evidence="10">
    <location>
        <begin position="360"/>
        <end position="385"/>
    </location>
</feature>
<dbReference type="InterPro" id="IPR048279">
    <property type="entry name" value="MdtK-like"/>
</dbReference>
<keyword evidence="6 10" id="KW-0812">Transmembrane</keyword>
<feature type="transmembrane region" description="Helical" evidence="10">
    <location>
        <begin position="392"/>
        <end position="414"/>
    </location>
</feature>
<dbReference type="Proteomes" id="UP001597383">
    <property type="component" value="Unassembled WGS sequence"/>
</dbReference>
<keyword evidence="12" id="KW-1185">Reference proteome</keyword>
<dbReference type="PIRSF" id="PIRSF006603">
    <property type="entry name" value="DinF"/>
    <property type="match status" value="1"/>
</dbReference>
<organism evidence="11 12">
    <name type="scientific">Ornithinibacillus salinisoli</name>
    <dbReference type="NCBI Taxonomy" id="1848459"/>
    <lineage>
        <taxon>Bacteria</taxon>
        <taxon>Bacillati</taxon>
        <taxon>Bacillota</taxon>
        <taxon>Bacilli</taxon>
        <taxon>Bacillales</taxon>
        <taxon>Bacillaceae</taxon>
        <taxon>Ornithinibacillus</taxon>
    </lineage>
</organism>
<dbReference type="NCBIfam" id="TIGR00797">
    <property type="entry name" value="matE"/>
    <property type="match status" value="1"/>
</dbReference>